<evidence type="ECO:0000313" key="2">
    <source>
        <dbReference type="EMBL" id="CAH3149654.1"/>
    </source>
</evidence>
<dbReference type="EMBL" id="CALNXK010000087">
    <property type="protein sequence ID" value="CAH3149654.1"/>
    <property type="molecule type" value="Genomic_DNA"/>
</dbReference>
<feature type="compositionally biased region" description="Basic and acidic residues" evidence="1">
    <location>
        <begin position="334"/>
        <end position="346"/>
    </location>
</feature>
<feature type="region of interest" description="Disordered" evidence="1">
    <location>
        <begin position="334"/>
        <end position="407"/>
    </location>
</feature>
<protein>
    <submittedName>
        <fullName evidence="2">Uncharacterized protein</fullName>
    </submittedName>
</protein>
<keyword evidence="3" id="KW-1185">Reference proteome</keyword>
<accession>A0ABN8PSN4</accession>
<feature type="compositionally biased region" description="Polar residues" evidence="1">
    <location>
        <begin position="378"/>
        <end position="393"/>
    </location>
</feature>
<dbReference type="Proteomes" id="UP001159405">
    <property type="component" value="Unassembled WGS sequence"/>
</dbReference>
<proteinExistence type="predicted"/>
<name>A0ABN8PSN4_9CNID</name>
<evidence type="ECO:0000313" key="3">
    <source>
        <dbReference type="Proteomes" id="UP001159405"/>
    </source>
</evidence>
<gene>
    <name evidence="2" type="ORF">PLOB_00047419</name>
</gene>
<evidence type="ECO:0000256" key="1">
    <source>
        <dbReference type="SAM" id="MobiDB-lite"/>
    </source>
</evidence>
<comment type="caution">
    <text evidence="2">The sequence shown here is derived from an EMBL/GenBank/DDBJ whole genome shotgun (WGS) entry which is preliminary data.</text>
</comment>
<feature type="region of interest" description="Disordered" evidence="1">
    <location>
        <begin position="233"/>
        <end position="268"/>
    </location>
</feature>
<sequence length="483" mass="53911">MSHYQHNINTPQFPSGAHLSHYSLTNTTLIGQEVQQRLWEKYWGQQYAAPPSPYLWPHPGVYCYGYPFGFPGIFSPVSLQRGLEHFQRPVLWQIEEKSDNDTTGRVGKQSLESNRGQNVLVEVLEEGNGWSTNRNQGADKHEKDAYPVRQKIVDPVTDDLNWNKFSSDLADGIVVSILDSFVLDLPVLHFSTVQSVFDSLEKRAPQTDDQLISKPSTEKEEYFKDITIFTQPRVEQTQEKNSESGKTTAKRQRGGSPKGKHDSDEIGVMPNSDACKITDRALEHCVALNSPRMYYNQDFLQAGDNVPESILYACKETTLTERNKAGKSIGYALKEADSPTSGDRKANRVGSGTTATTQRHGRSSRLNTIGKIFHESAEYSSVESAKSTDNTNSDPKEECNSPNNVRGWDKLQKTSQEECYSPKSATFSGKTQDECHSTTHVTGNTESIANEYGNLEKCLRLIDVHTEKASDVEGPIAKNTSSD</sequence>
<reference evidence="2 3" key="1">
    <citation type="submission" date="2022-05" db="EMBL/GenBank/DDBJ databases">
        <authorList>
            <consortium name="Genoscope - CEA"/>
            <person name="William W."/>
        </authorList>
    </citation>
    <scope>NUCLEOTIDE SEQUENCE [LARGE SCALE GENOMIC DNA]</scope>
</reference>
<organism evidence="2 3">
    <name type="scientific">Porites lobata</name>
    <dbReference type="NCBI Taxonomy" id="104759"/>
    <lineage>
        <taxon>Eukaryota</taxon>
        <taxon>Metazoa</taxon>
        <taxon>Cnidaria</taxon>
        <taxon>Anthozoa</taxon>
        <taxon>Hexacorallia</taxon>
        <taxon>Scleractinia</taxon>
        <taxon>Fungiina</taxon>
        <taxon>Poritidae</taxon>
        <taxon>Porites</taxon>
    </lineage>
</organism>